<dbReference type="GO" id="GO:0050185">
    <property type="term" value="F:phosphatidylinositol deacylase activity"/>
    <property type="evidence" value="ECO:0007669"/>
    <property type="project" value="TreeGrafter"/>
</dbReference>
<feature type="transmembrane region" description="Helical" evidence="10">
    <location>
        <begin position="900"/>
        <end position="920"/>
    </location>
</feature>
<dbReference type="Pfam" id="PF07819">
    <property type="entry name" value="PGAP1"/>
    <property type="match status" value="1"/>
</dbReference>
<dbReference type="GO" id="GO:0005789">
    <property type="term" value="C:endoplasmic reticulum membrane"/>
    <property type="evidence" value="ECO:0007669"/>
    <property type="project" value="UniProtKB-SubCell"/>
</dbReference>
<dbReference type="OrthoDB" id="348976at2759"/>
<evidence type="ECO:0000256" key="10">
    <source>
        <dbReference type="RuleBase" id="RU365011"/>
    </source>
</evidence>
<proteinExistence type="inferred from homology"/>
<evidence type="ECO:0000256" key="2">
    <source>
        <dbReference type="ARBA" id="ARBA00006931"/>
    </source>
</evidence>
<keyword evidence="6 10" id="KW-0256">Endoplasmic reticulum</keyword>
<comment type="caution">
    <text evidence="13">The sequence shown here is derived from an EMBL/GenBank/DDBJ whole genome shotgun (WGS) entry which is preliminary data.</text>
</comment>
<keyword evidence="9 10" id="KW-0472">Membrane</keyword>
<dbReference type="PANTHER" id="PTHR15495:SF7">
    <property type="entry name" value="GPI INOSITOL-DEACYLASE"/>
    <property type="match status" value="1"/>
</dbReference>
<dbReference type="InterPro" id="IPR056824">
    <property type="entry name" value="PGAP1_TMD"/>
</dbReference>
<evidence type="ECO:0000259" key="12">
    <source>
        <dbReference type="Pfam" id="PF25140"/>
    </source>
</evidence>
<feature type="transmembrane region" description="Helical" evidence="10">
    <location>
        <begin position="839"/>
        <end position="857"/>
    </location>
</feature>
<evidence type="ECO:0000313" key="14">
    <source>
        <dbReference type="Proteomes" id="UP000193498"/>
    </source>
</evidence>
<comment type="subcellular location">
    <subcellularLocation>
        <location evidence="1">Endoplasmic reticulum membrane</location>
        <topology evidence="1">Multi-pass membrane protein</topology>
    </subcellularLocation>
</comment>
<evidence type="ECO:0000256" key="4">
    <source>
        <dbReference type="ARBA" id="ARBA00022692"/>
    </source>
</evidence>
<dbReference type="InterPro" id="IPR012908">
    <property type="entry name" value="PGAP1-ab_dom-like"/>
</dbReference>
<gene>
    <name evidence="13" type="ORF">K493DRAFT_279273</name>
</gene>
<dbReference type="STRING" id="1314790.A0A1Y1YPE7"/>
<dbReference type="AlphaFoldDB" id="A0A1Y1YPE7"/>
<feature type="transmembrane region" description="Helical" evidence="10">
    <location>
        <begin position="783"/>
        <end position="806"/>
    </location>
</feature>
<evidence type="ECO:0000256" key="1">
    <source>
        <dbReference type="ARBA" id="ARBA00004477"/>
    </source>
</evidence>
<sequence length="1027" mass="116740">MTNSDKSKPEPYILIDRRASPSKTLLELNNRRIFNLSWPVILVALATLTCFGLVLDSFLNHQLDPRGCEMSYMRPVFLKQNDFNQSHTIYTKKYELYLYREHGYDQTVSPNGIPVLFIPGNAGSYKQVRSIASGAAELYYDTIARQEGAVKNGVLNLDFFSVDFNEELTALHGHSLLEQAEYVNDAIRYILALYQGRNSYPTYPAAQFPIPKSVLIIGHSMGGVVARTLITMPNYLEDSINTILTLATPHMAPPAPFERVGTNVYSRIAEYWKSGYANETTSSAFENMALISVAGGNHDTMISSDLADISPVVPPSNGFTVFTTTIPDVWLTMDHQCILWCAEIVRTVSKTLLSVVDAREPGQTKRIDERMFEFRRNLLSGLETDLIHQLVDNSKDTSTLIDLNATLHEMVPIEKRLVLGGRKNDSKTYPMLYLHDISACNSSFALLTNRKPGKHNFFNILLCKGTDQTEAIDCLDISHVAAPLPGDSQQGSNGRVWFMDLDADMLRPYTYIGVNHSRGGYWSSDEYLSAEFYHPEENRIDIKFSLFHLFESIEVTPFPRRKTLYNTLHIEIEESPLLAYRMSVTPLNSNQDSAQPSLFPPMIRQYSSSPMHESKFWYNASEANVNYHGPSPFAMMQPSLLQPFVRPAWKGVEFQFWVDPDTNSQYKVEFWLDWYGSLGRTFKRCDMVVAAFPFLIIIKLFQIQFSFWNKNGVFPTFGHVLKLFIRIHLWKYVILVSMLGIVQSILLPLLQSASLLSLEALPININGILVGDRGSILWILNPLFLVMAVGIVIVIWLLITLVIIIISEISGFVEKRIPGLAGFISRPNESDAKRVKRRVITTVILFLLVSTFVPFQFAYCSAFLVQLFSCVRSMLRAKSSNKGKDSAQALWDRYHYQSSMLLLMFTLLPYNIPVLVVWIRNLAAHWFIQAPADHSLFAIAPIMVYVEMTINKMLPRSSERVSDWTRYLVNAIVGFTLLYGVRFPYMLHYIANGFALWLVGLYLSHSNTVQKLIEKFLGSWVNTKKRS</sequence>
<feature type="transmembrane region" description="Helical" evidence="10">
    <location>
        <begin position="33"/>
        <end position="55"/>
    </location>
</feature>
<name>A0A1Y1YPE7_9FUNG</name>
<dbReference type="InterPro" id="IPR029058">
    <property type="entry name" value="AB_hydrolase_fold"/>
</dbReference>
<dbReference type="InParanoid" id="A0A1Y1YPE7"/>
<feature type="transmembrane region" description="Helical" evidence="10">
    <location>
        <begin position="729"/>
        <end position="750"/>
    </location>
</feature>
<feature type="domain" description="GPI inositol-deacylase PGAP1-like alpha/beta" evidence="11">
    <location>
        <begin position="110"/>
        <end position="354"/>
    </location>
</feature>
<feature type="domain" description="GPI inositol-deacylase transmembrane" evidence="12">
    <location>
        <begin position="688"/>
        <end position="1002"/>
    </location>
</feature>
<dbReference type="Pfam" id="PF25140">
    <property type="entry name" value="PGAP1_TMD"/>
    <property type="match status" value="1"/>
</dbReference>
<feature type="transmembrane region" description="Helical" evidence="10">
    <location>
        <begin position="687"/>
        <end position="708"/>
    </location>
</feature>
<keyword evidence="7 10" id="KW-0653">Protein transport</keyword>
<dbReference type="Gene3D" id="3.40.50.1820">
    <property type="entry name" value="alpha/beta hydrolase"/>
    <property type="match status" value="1"/>
</dbReference>
<dbReference type="EC" id="3.1.-.-" evidence="10"/>
<protein>
    <recommendedName>
        <fullName evidence="10">GPI inositol-deacylase</fullName>
        <ecNumber evidence="10">3.1.-.-</ecNumber>
    </recommendedName>
</protein>
<organism evidence="13 14">
    <name type="scientific">Basidiobolus meristosporus CBS 931.73</name>
    <dbReference type="NCBI Taxonomy" id="1314790"/>
    <lineage>
        <taxon>Eukaryota</taxon>
        <taxon>Fungi</taxon>
        <taxon>Fungi incertae sedis</taxon>
        <taxon>Zoopagomycota</taxon>
        <taxon>Entomophthoromycotina</taxon>
        <taxon>Basidiobolomycetes</taxon>
        <taxon>Basidiobolales</taxon>
        <taxon>Basidiobolaceae</taxon>
        <taxon>Basidiobolus</taxon>
    </lineage>
</organism>
<dbReference type="SUPFAM" id="SSF53474">
    <property type="entry name" value="alpha/beta-Hydrolases"/>
    <property type="match status" value="1"/>
</dbReference>
<comment type="function">
    <text evidence="10">Involved in inositol deacylation of GPI-anchored proteins which plays important roles in the quality control and ER-associated degradation of GPI-anchored proteins.</text>
</comment>
<dbReference type="InterPro" id="IPR039529">
    <property type="entry name" value="PGAP1/BST1"/>
</dbReference>
<evidence type="ECO:0000256" key="7">
    <source>
        <dbReference type="ARBA" id="ARBA00022927"/>
    </source>
</evidence>
<evidence type="ECO:0000256" key="8">
    <source>
        <dbReference type="ARBA" id="ARBA00022989"/>
    </source>
</evidence>
<keyword evidence="8 10" id="KW-1133">Transmembrane helix</keyword>
<dbReference type="EMBL" id="MCFE01000091">
    <property type="protein sequence ID" value="ORX99845.1"/>
    <property type="molecule type" value="Genomic_DNA"/>
</dbReference>
<keyword evidence="14" id="KW-1185">Reference proteome</keyword>
<keyword evidence="5 10" id="KW-0378">Hydrolase</keyword>
<dbReference type="GO" id="GO:0006888">
    <property type="term" value="P:endoplasmic reticulum to Golgi vesicle-mediated transport"/>
    <property type="evidence" value="ECO:0007669"/>
    <property type="project" value="TreeGrafter"/>
</dbReference>
<evidence type="ECO:0000313" key="13">
    <source>
        <dbReference type="EMBL" id="ORX99845.1"/>
    </source>
</evidence>
<feature type="transmembrane region" description="Helical" evidence="10">
    <location>
        <begin position="967"/>
        <end position="983"/>
    </location>
</feature>
<evidence type="ECO:0000256" key="3">
    <source>
        <dbReference type="ARBA" id="ARBA00022448"/>
    </source>
</evidence>
<keyword evidence="3 10" id="KW-0813">Transport</keyword>
<evidence type="ECO:0000256" key="6">
    <source>
        <dbReference type="ARBA" id="ARBA00022824"/>
    </source>
</evidence>
<accession>A0A1Y1YPE7</accession>
<feature type="transmembrane region" description="Helical" evidence="10">
    <location>
        <begin position="989"/>
        <end position="1005"/>
    </location>
</feature>
<evidence type="ECO:0000259" key="11">
    <source>
        <dbReference type="Pfam" id="PF07819"/>
    </source>
</evidence>
<comment type="similarity">
    <text evidence="2 10">Belongs to the GPI inositol-deacylase family.</text>
</comment>
<keyword evidence="4 10" id="KW-0812">Transmembrane</keyword>
<dbReference type="GO" id="GO:0006505">
    <property type="term" value="P:GPI anchor metabolic process"/>
    <property type="evidence" value="ECO:0007669"/>
    <property type="project" value="TreeGrafter"/>
</dbReference>
<reference evidence="13 14" key="1">
    <citation type="submission" date="2016-07" db="EMBL/GenBank/DDBJ databases">
        <title>Pervasive Adenine N6-methylation of Active Genes in Fungi.</title>
        <authorList>
            <consortium name="DOE Joint Genome Institute"/>
            <person name="Mondo S.J."/>
            <person name="Dannebaum R.O."/>
            <person name="Kuo R.C."/>
            <person name="Labutti K."/>
            <person name="Haridas S."/>
            <person name="Kuo A."/>
            <person name="Salamov A."/>
            <person name="Ahrendt S.R."/>
            <person name="Lipzen A."/>
            <person name="Sullivan W."/>
            <person name="Andreopoulos W.B."/>
            <person name="Clum A."/>
            <person name="Lindquist E."/>
            <person name="Daum C."/>
            <person name="Ramamoorthy G.K."/>
            <person name="Gryganskyi A."/>
            <person name="Culley D."/>
            <person name="Magnuson J.K."/>
            <person name="James T.Y."/>
            <person name="O'Malley M.A."/>
            <person name="Stajich J.E."/>
            <person name="Spatafora J.W."/>
            <person name="Visel A."/>
            <person name="Grigoriev I.V."/>
        </authorList>
    </citation>
    <scope>NUCLEOTIDE SEQUENCE [LARGE SCALE GENOMIC DNA]</scope>
    <source>
        <strain evidence="13 14">CBS 931.73</strain>
    </source>
</reference>
<evidence type="ECO:0000256" key="9">
    <source>
        <dbReference type="ARBA" id="ARBA00023136"/>
    </source>
</evidence>
<dbReference type="GO" id="GO:0015031">
    <property type="term" value="P:protein transport"/>
    <property type="evidence" value="ECO:0007669"/>
    <property type="project" value="UniProtKB-KW"/>
</dbReference>
<dbReference type="PANTHER" id="PTHR15495">
    <property type="entry name" value="NEGATIVE REGULATOR OF VESICLE FORMATION-RELATED"/>
    <property type="match status" value="1"/>
</dbReference>
<dbReference type="Proteomes" id="UP000193498">
    <property type="component" value="Unassembled WGS sequence"/>
</dbReference>
<dbReference type="FunCoup" id="A0A1Y1YPE7">
    <property type="interactions" value="282"/>
</dbReference>
<evidence type="ECO:0000256" key="5">
    <source>
        <dbReference type="ARBA" id="ARBA00022801"/>
    </source>
</evidence>